<dbReference type="AlphaFoldDB" id="A0AA45HJZ4"/>
<keyword evidence="2" id="KW-0320">Glycogen biosynthesis</keyword>
<dbReference type="SUPFAM" id="SSF53448">
    <property type="entry name" value="Nucleotide-diphospho-sugar transferases"/>
    <property type="match status" value="1"/>
</dbReference>
<name>A0AA45HJZ4_9BACT</name>
<evidence type="ECO:0000256" key="2">
    <source>
        <dbReference type="ARBA" id="ARBA00023056"/>
    </source>
</evidence>
<comment type="caution">
    <text evidence="5">The sequence shown here is derived from an EMBL/GenBank/DDBJ whole genome shotgun (WGS) entry which is preliminary data.</text>
</comment>
<organism evidence="5 6">
    <name type="scientific">Oceanotoga teriensis</name>
    <dbReference type="NCBI Taxonomy" id="515440"/>
    <lineage>
        <taxon>Bacteria</taxon>
        <taxon>Thermotogati</taxon>
        <taxon>Thermotogota</taxon>
        <taxon>Thermotogae</taxon>
        <taxon>Petrotogales</taxon>
        <taxon>Petrotogaceae</taxon>
        <taxon>Oceanotoga</taxon>
    </lineage>
</organism>
<keyword evidence="5" id="KW-0808">Transferase</keyword>
<dbReference type="NCBIfam" id="TIGR02092">
    <property type="entry name" value="glgD"/>
    <property type="match status" value="1"/>
</dbReference>
<evidence type="ECO:0000313" key="6">
    <source>
        <dbReference type="Proteomes" id="UP000245921"/>
    </source>
</evidence>
<dbReference type="InterPro" id="IPR056818">
    <property type="entry name" value="GlmU/GlgC-like_hexapep"/>
</dbReference>
<dbReference type="Proteomes" id="UP000245921">
    <property type="component" value="Unassembled WGS sequence"/>
</dbReference>
<keyword evidence="5" id="KW-0548">Nucleotidyltransferase</keyword>
<dbReference type="GO" id="GO:0008878">
    <property type="term" value="F:glucose-1-phosphate adenylyltransferase activity"/>
    <property type="evidence" value="ECO:0007669"/>
    <property type="project" value="InterPro"/>
</dbReference>
<dbReference type="EMBL" id="QGGI01000001">
    <property type="protein sequence ID" value="PWJ96706.1"/>
    <property type="molecule type" value="Genomic_DNA"/>
</dbReference>
<dbReference type="InterPro" id="IPR029044">
    <property type="entry name" value="Nucleotide-diphossugar_trans"/>
</dbReference>
<dbReference type="GO" id="GO:0005978">
    <property type="term" value="P:glycogen biosynthetic process"/>
    <property type="evidence" value="ECO:0007669"/>
    <property type="project" value="UniProtKB-KW"/>
</dbReference>
<dbReference type="Gene3D" id="3.90.550.10">
    <property type="entry name" value="Spore Coat Polysaccharide Biosynthesis Protein SpsA, Chain A"/>
    <property type="match status" value="1"/>
</dbReference>
<dbReference type="PANTHER" id="PTHR43523:SF6">
    <property type="entry name" value="GLYCOGEN BIOSYNTHESIS PROTEIN GLGD"/>
    <property type="match status" value="1"/>
</dbReference>
<dbReference type="InterPro" id="IPR011004">
    <property type="entry name" value="Trimer_LpxA-like_sf"/>
</dbReference>
<evidence type="ECO:0000256" key="1">
    <source>
        <dbReference type="ARBA" id="ARBA00010443"/>
    </source>
</evidence>
<dbReference type="CDD" id="cd02508">
    <property type="entry name" value="ADP_Glucose_PP"/>
    <property type="match status" value="1"/>
</dbReference>
<dbReference type="Gene3D" id="2.160.10.10">
    <property type="entry name" value="Hexapeptide repeat proteins"/>
    <property type="match status" value="1"/>
</dbReference>
<feature type="domain" description="Glucose-1-phosphate adenylyltransferase/Bifunctional protein GlmU-like C-terminal hexapeptide" evidence="4">
    <location>
        <begin position="287"/>
        <end position="356"/>
    </location>
</feature>
<dbReference type="PANTHER" id="PTHR43523">
    <property type="entry name" value="GLUCOSE-1-PHOSPHATE ADENYLYLTRANSFERASE-RELATED"/>
    <property type="match status" value="1"/>
</dbReference>
<gene>
    <name evidence="5" type="ORF">C7380_101281</name>
</gene>
<dbReference type="Pfam" id="PF24894">
    <property type="entry name" value="Hexapep_GlmU"/>
    <property type="match status" value="1"/>
</dbReference>
<dbReference type="InterPro" id="IPR005835">
    <property type="entry name" value="NTP_transferase_dom"/>
</dbReference>
<protein>
    <submittedName>
        <fullName evidence="5">Glucose-1-phosphate adenylyltransferase</fullName>
    </submittedName>
</protein>
<evidence type="ECO:0000313" key="5">
    <source>
        <dbReference type="EMBL" id="PWJ96706.1"/>
    </source>
</evidence>
<evidence type="ECO:0000259" key="3">
    <source>
        <dbReference type="Pfam" id="PF00483"/>
    </source>
</evidence>
<dbReference type="InterPro" id="IPR011832">
    <property type="entry name" value="GlgDAde_trans"/>
</dbReference>
<reference evidence="5 6" key="1">
    <citation type="submission" date="2018-05" db="EMBL/GenBank/DDBJ databases">
        <title>Genomic Encyclopedia of Type Strains, Phase IV (KMG-IV): sequencing the most valuable type-strain genomes for metagenomic binning, comparative biology and taxonomic classification.</title>
        <authorList>
            <person name="Goeker M."/>
        </authorList>
    </citation>
    <scope>NUCLEOTIDE SEQUENCE [LARGE SCALE GENOMIC DNA]</scope>
    <source>
        <strain evidence="5 6">DSM 24906</strain>
    </source>
</reference>
<evidence type="ECO:0000259" key="4">
    <source>
        <dbReference type="Pfam" id="PF24894"/>
    </source>
</evidence>
<dbReference type="RefSeq" id="WP_109603693.1">
    <property type="nucleotide sequence ID" value="NZ_JAMHJO010000001.1"/>
</dbReference>
<sequence>MKVLGLILSGSSGNKLEKLTKKRTSAAVPVFGKYRAIDFTLSNMVNSGINKVGVLTQYNPRSLMDHLGSGKEWNLDRKRGGMFILQPFLSSFNDSMFYEGTADAIFQNMTLLKRAEEDFVLIGSGDHIYNIDFKKLYKFHIRNGADITLITKEHKESYDIAEYGQIKVNKENKIIDIKEKIDEKISDKIFTGVYFINKALLMELLYSSPKDKRNDLLMDIIVPNLKRLRVYSYNFEGYWRNIKKSVKEYYDTNMDILNYEVRKELFYSGRKIYTKLKDFAPPKININAEVSNSFIADGCIINGIVKNSILSRGVIVKAGAVIENSIVLQDTIIEEGSHIKDIIIDKDVKIREGKTIESIKSNINIIEKGTVI</sequence>
<dbReference type="SUPFAM" id="SSF51161">
    <property type="entry name" value="Trimeric LpxA-like enzymes"/>
    <property type="match status" value="1"/>
</dbReference>
<proteinExistence type="inferred from homology"/>
<accession>A0AA45HJZ4</accession>
<feature type="domain" description="Nucleotidyl transferase" evidence="3">
    <location>
        <begin position="5"/>
        <end position="257"/>
    </location>
</feature>
<dbReference type="InterPro" id="IPR011831">
    <property type="entry name" value="ADP-Glc_PPase"/>
</dbReference>
<dbReference type="CDD" id="cd04651">
    <property type="entry name" value="LbH_G1P_AT_C"/>
    <property type="match status" value="1"/>
</dbReference>
<comment type="similarity">
    <text evidence="1">Belongs to the bacterial/plant glucose-1-phosphate adenylyltransferase family.</text>
</comment>
<keyword evidence="6" id="KW-1185">Reference proteome</keyword>
<dbReference type="Pfam" id="PF00483">
    <property type="entry name" value="NTP_transferase"/>
    <property type="match status" value="1"/>
</dbReference>